<dbReference type="Proteomes" id="UP001143856">
    <property type="component" value="Unassembled WGS sequence"/>
</dbReference>
<evidence type="ECO:0000313" key="2">
    <source>
        <dbReference type="Proteomes" id="UP001143856"/>
    </source>
</evidence>
<evidence type="ECO:0000313" key="1">
    <source>
        <dbReference type="EMBL" id="KAJ2969327.1"/>
    </source>
</evidence>
<sequence length="302" mass="32301">MFLLGIQYGGNEYAWNSPTVIGLIVGGLVTLVLFLVHEYRAGDDAMVPFAMLTHRIIWSAAGNMFFLLATVLVADFYLAIYFQAIHDDTPLMSGVHMLPTTLAIVLFTIVSGTAIEAFGYYLPWVVLGAGVSAIGYGLFSTLSITTTTAQWIGYQVLYGVGGGSMAAGAFIAVQNCVPATQIPTAMSIVLFCQNIGAAVALPVANAIFTNMLRAELQKRSGEIEVDAEVIIGAGVRAIRNFVQGAELAATLEAYSKSIGVVMYLGIAVAIAAFAFGWGLGFKDIRKEKKLQELRSSDESQSW</sequence>
<organism evidence="1 2">
    <name type="scientific">Xylaria curta</name>
    <dbReference type="NCBI Taxonomy" id="42375"/>
    <lineage>
        <taxon>Eukaryota</taxon>
        <taxon>Fungi</taxon>
        <taxon>Dikarya</taxon>
        <taxon>Ascomycota</taxon>
        <taxon>Pezizomycotina</taxon>
        <taxon>Sordariomycetes</taxon>
        <taxon>Xylariomycetidae</taxon>
        <taxon>Xylariales</taxon>
        <taxon>Xylariaceae</taxon>
        <taxon>Xylaria</taxon>
    </lineage>
</organism>
<dbReference type="EMBL" id="JAPDGR010004043">
    <property type="protein sequence ID" value="KAJ2969327.1"/>
    <property type="molecule type" value="Genomic_DNA"/>
</dbReference>
<gene>
    <name evidence="1" type="ORF">NUW58_g10015</name>
</gene>
<keyword evidence="2" id="KW-1185">Reference proteome</keyword>
<accession>A0ACC1MQP7</accession>
<name>A0ACC1MQP7_9PEZI</name>
<reference evidence="1" key="1">
    <citation type="submission" date="2022-10" db="EMBL/GenBank/DDBJ databases">
        <title>Genome Sequence of Xylaria curta.</title>
        <authorList>
            <person name="Buettner E."/>
        </authorList>
    </citation>
    <scope>NUCLEOTIDE SEQUENCE</scope>
    <source>
        <strain evidence="1">Babe10</strain>
    </source>
</reference>
<proteinExistence type="predicted"/>
<comment type="caution">
    <text evidence="1">The sequence shown here is derived from an EMBL/GenBank/DDBJ whole genome shotgun (WGS) entry which is preliminary data.</text>
</comment>
<protein>
    <submittedName>
        <fullName evidence="1">Uncharacterized protein</fullName>
    </submittedName>
</protein>